<feature type="transmembrane region" description="Helical" evidence="1">
    <location>
        <begin position="55"/>
        <end position="82"/>
    </location>
</feature>
<proteinExistence type="predicted"/>
<organism evidence="2 3">
    <name type="scientific">Armadillidium nasatum</name>
    <dbReference type="NCBI Taxonomy" id="96803"/>
    <lineage>
        <taxon>Eukaryota</taxon>
        <taxon>Metazoa</taxon>
        <taxon>Ecdysozoa</taxon>
        <taxon>Arthropoda</taxon>
        <taxon>Crustacea</taxon>
        <taxon>Multicrustacea</taxon>
        <taxon>Malacostraca</taxon>
        <taxon>Eumalacostraca</taxon>
        <taxon>Peracarida</taxon>
        <taxon>Isopoda</taxon>
        <taxon>Oniscidea</taxon>
        <taxon>Crinocheta</taxon>
        <taxon>Armadillidiidae</taxon>
        <taxon>Armadillidium</taxon>
    </lineage>
</organism>
<feature type="non-terminal residue" evidence="2">
    <location>
        <position position="107"/>
    </location>
</feature>
<reference evidence="2 3" key="1">
    <citation type="journal article" date="2019" name="PLoS Biol.">
        <title>Sex chromosomes control vertical transmission of feminizing Wolbachia symbionts in an isopod.</title>
        <authorList>
            <person name="Becking T."/>
            <person name="Chebbi M.A."/>
            <person name="Giraud I."/>
            <person name="Moumen B."/>
            <person name="Laverre T."/>
            <person name="Caubet Y."/>
            <person name="Peccoud J."/>
            <person name="Gilbert C."/>
            <person name="Cordaux R."/>
        </authorList>
    </citation>
    <scope>NUCLEOTIDE SEQUENCE [LARGE SCALE GENOMIC DNA]</scope>
    <source>
        <strain evidence="2">ANa2</strain>
        <tissue evidence="2">Whole body excluding digestive tract and cuticle</tissue>
    </source>
</reference>
<keyword evidence="1" id="KW-0472">Membrane</keyword>
<keyword evidence="1" id="KW-1133">Transmembrane helix</keyword>
<evidence type="ECO:0000313" key="2">
    <source>
        <dbReference type="EMBL" id="KAB7502000.1"/>
    </source>
</evidence>
<dbReference type="AlphaFoldDB" id="A0A5N5TAK5"/>
<evidence type="ECO:0000313" key="3">
    <source>
        <dbReference type="Proteomes" id="UP000326759"/>
    </source>
</evidence>
<dbReference type="EMBL" id="SEYY01008866">
    <property type="protein sequence ID" value="KAB7502000.1"/>
    <property type="molecule type" value="Genomic_DNA"/>
</dbReference>
<keyword evidence="1" id="KW-0812">Transmembrane</keyword>
<accession>A0A5N5TAK5</accession>
<evidence type="ECO:0000256" key="1">
    <source>
        <dbReference type="SAM" id="Phobius"/>
    </source>
</evidence>
<comment type="caution">
    <text evidence="2">The sequence shown here is derived from an EMBL/GenBank/DDBJ whole genome shotgun (WGS) entry which is preliminary data.</text>
</comment>
<name>A0A5N5TAK5_9CRUS</name>
<sequence>MKTLNEKSSIGNENSEEHFKVIQNVTQEEFNYADPFYVSGLYALVNCKGSPNMDIGSTFVCITIISSVFGVFIFICYVLLCLKYYYNQNKRCPVQARRVNEDFFPFS</sequence>
<dbReference type="OrthoDB" id="10561492at2759"/>
<gene>
    <name evidence="2" type="ORF">Anas_08545</name>
</gene>
<keyword evidence="3" id="KW-1185">Reference proteome</keyword>
<dbReference type="Proteomes" id="UP000326759">
    <property type="component" value="Unassembled WGS sequence"/>
</dbReference>
<protein>
    <submittedName>
        <fullName evidence="2">Uncharacterized protein</fullName>
    </submittedName>
</protein>